<feature type="binding site" evidence="5">
    <location>
        <position position="185"/>
    </location>
    <ligand>
        <name>S-adenosyl-L-methionine</name>
        <dbReference type="ChEBI" id="CHEBI:59789"/>
    </ligand>
</feature>
<accession>A0A6N4DTI1</accession>
<evidence type="ECO:0000256" key="1">
    <source>
        <dbReference type="ARBA" id="ARBA00022603"/>
    </source>
</evidence>
<feature type="domain" description="Methyltransferase small" evidence="6">
    <location>
        <begin position="105"/>
        <end position="191"/>
    </location>
</feature>
<dbReference type="SUPFAM" id="SSF53335">
    <property type="entry name" value="S-adenosyl-L-methionine-dependent methyltransferases"/>
    <property type="match status" value="1"/>
</dbReference>
<comment type="similarity">
    <text evidence="5">Belongs to the protein N5-glutamine methyltransferase family. PrmC subfamily.</text>
</comment>
<dbReference type="NCBIfam" id="TIGR00536">
    <property type="entry name" value="hemK_fam"/>
    <property type="match status" value="1"/>
</dbReference>
<feature type="binding site" evidence="5">
    <location>
        <position position="141"/>
    </location>
    <ligand>
        <name>S-adenosyl-L-methionine</name>
        <dbReference type="ChEBI" id="CHEBI:59789"/>
    </ligand>
</feature>
<dbReference type="GO" id="GO:0003676">
    <property type="term" value="F:nucleic acid binding"/>
    <property type="evidence" value="ECO:0007669"/>
    <property type="project" value="InterPro"/>
</dbReference>
<dbReference type="GO" id="GO:0102559">
    <property type="term" value="F:peptide chain release factor N(5)-glutamine methyltransferase activity"/>
    <property type="evidence" value="ECO:0007669"/>
    <property type="project" value="UniProtKB-EC"/>
</dbReference>
<dbReference type="InterPro" id="IPR050320">
    <property type="entry name" value="N5-glutamine_MTase"/>
</dbReference>
<feature type="domain" description="Release factor glutamine methyltransferase N-terminal" evidence="7">
    <location>
        <begin position="5"/>
        <end position="73"/>
    </location>
</feature>
<feature type="binding site" evidence="5">
    <location>
        <begin position="185"/>
        <end position="188"/>
    </location>
    <ligand>
        <name>substrate</name>
    </ligand>
</feature>
<reference evidence="8 9" key="1">
    <citation type="submission" date="2018-01" db="EMBL/GenBank/DDBJ databases">
        <title>Novel co-symbiosis in the lucinid bivalve Phacoides pectinatus.</title>
        <authorList>
            <person name="Lim S.J."/>
            <person name="Davis B.G."/>
            <person name="Gill D.E."/>
            <person name="Engel A.S."/>
            <person name="Anderson L.C."/>
            <person name="Campbell B.J."/>
        </authorList>
    </citation>
    <scope>NUCLEOTIDE SEQUENCE [LARGE SCALE GENOMIC DNA]</scope>
    <source>
        <strain evidence="8">N3_P5</strain>
    </source>
</reference>
<dbReference type="Pfam" id="PF05175">
    <property type="entry name" value="MTS"/>
    <property type="match status" value="1"/>
</dbReference>
<dbReference type="FunFam" id="3.40.50.150:FF:000053">
    <property type="entry name" value="Release factor glutamine methyltransferase"/>
    <property type="match status" value="1"/>
</dbReference>
<evidence type="ECO:0000256" key="3">
    <source>
        <dbReference type="ARBA" id="ARBA00022691"/>
    </source>
</evidence>
<keyword evidence="1 5" id="KW-0489">Methyltransferase</keyword>
<proteinExistence type="inferred from homology"/>
<dbReference type="Pfam" id="PF17827">
    <property type="entry name" value="PrmC_N"/>
    <property type="match status" value="1"/>
</dbReference>
<dbReference type="EMBL" id="PQCO01000184">
    <property type="protein sequence ID" value="PUE02264.1"/>
    <property type="molecule type" value="Genomic_DNA"/>
</dbReference>
<evidence type="ECO:0000256" key="2">
    <source>
        <dbReference type="ARBA" id="ARBA00022679"/>
    </source>
</evidence>
<keyword evidence="2 5" id="KW-0808">Transferase</keyword>
<evidence type="ECO:0000259" key="7">
    <source>
        <dbReference type="Pfam" id="PF17827"/>
    </source>
</evidence>
<dbReference type="HAMAP" id="MF_02126">
    <property type="entry name" value="RF_methyltr_PrmC"/>
    <property type="match status" value="1"/>
</dbReference>
<comment type="function">
    <text evidence="5">Methylates the class 1 translation termination release factors RF1/PrfA and RF2/PrfB on the glutamine residue of the universally conserved GGQ motif.</text>
</comment>
<dbReference type="CDD" id="cd02440">
    <property type="entry name" value="AdoMet_MTases"/>
    <property type="match status" value="1"/>
</dbReference>
<keyword evidence="3 5" id="KW-0949">S-adenosyl-L-methionine</keyword>
<comment type="catalytic activity">
    <reaction evidence="4 5">
        <text>L-glutaminyl-[peptide chain release factor] + S-adenosyl-L-methionine = N(5)-methyl-L-glutaminyl-[peptide chain release factor] + S-adenosyl-L-homocysteine + H(+)</text>
        <dbReference type="Rhea" id="RHEA:42896"/>
        <dbReference type="Rhea" id="RHEA-COMP:10271"/>
        <dbReference type="Rhea" id="RHEA-COMP:10272"/>
        <dbReference type="ChEBI" id="CHEBI:15378"/>
        <dbReference type="ChEBI" id="CHEBI:30011"/>
        <dbReference type="ChEBI" id="CHEBI:57856"/>
        <dbReference type="ChEBI" id="CHEBI:59789"/>
        <dbReference type="ChEBI" id="CHEBI:61891"/>
        <dbReference type="EC" id="2.1.1.297"/>
    </reaction>
</comment>
<evidence type="ECO:0000256" key="5">
    <source>
        <dbReference type="HAMAP-Rule" id="MF_02126"/>
    </source>
</evidence>
<dbReference type="GO" id="GO:0032259">
    <property type="term" value="P:methylation"/>
    <property type="evidence" value="ECO:0007669"/>
    <property type="project" value="UniProtKB-KW"/>
</dbReference>
<dbReference type="InterPro" id="IPR007848">
    <property type="entry name" value="Small_mtfrase_dom"/>
</dbReference>
<dbReference type="Gene3D" id="1.10.8.10">
    <property type="entry name" value="DNA helicase RuvA subunit, C-terminal domain"/>
    <property type="match status" value="1"/>
</dbReference>
<dbReference type="InterPro" id="IPR004556">
    <property type="entry name" value="HemK-like"/>
</dbReference>
<evidence type="ECO:0000313" key="9">
    <source>
        <dbReference type="Proteomes" id="UP000250928"/>
    </source>
</evidence>
<dbReference type="PROSITE" id="PS00092">
    <property type="entry name" value="N6_MTASE"/>
    <property type="match status" value="1"/>
</dbReference>
<dbReference type="InterPro" id="IPR019874">
    <property type="entry name" value="RF_methyltr_PrmC"/>
</dbReference>
<dbReference type="Proteomes" id="UP000250928">
    <property type="component" value="Unassembled WGS sequence"/>
</dbReference>
<evidence type="ECO:0000259" key="6">
    <source>
        <dbReference type="Pfam" id="PF05175"/>
    </source>
</evidence>
<dbReference type="PANTHER" id="PTHR18895">
    <property type="entry name" value="HEMK METHYLTRANSFERASE"/>
    <property type="match status" value="1"/>
</dbReference>
<evidence type="ECO:0000256" key="4">
    <source>
        <dbReference type="ARBA" id="ARBA00048391"/>
    </source>
</evidence>
<dbReference type="Gene3D" id="3.40.50.150">
    <property type="entry name" value="Vaccinia Virus protein VP39"/>
    <property type="match status" value="1"/>
</dbReference>
<feature type="binding site" evidence="5">
    <location>
        <position position="169"/>
    </location>
    <ligand>
        <name>S-adenosyl-L-methionine</name>
        <dbReference type="ChEBI" id="CHEBI:59789"/>
    </ligand>
</feature>
<dbReference type="NCBIfam" id="TIGR03534">
    <property type="entry name" value="RF_mod_PrmC"/>
    <property type="match status" value="1"/>
</dbReference>
<dbReference type="InterPro" id="IPR002052">
    <property type="entry name" value="DNA_methylase_N6_adenine_CS"/>
</dbReference>
<organism evidence="8 9">
    <name type="scientific">Candidatus Sedimenticola endophacoides</name>
    <dbReference type="NCBI Taxonomy" id="2548426"/>
    <lineage>
        <taxon>Bacteria</taxon>
        <taxon>Pseudomonadati</taxon>
        <taxon>Pseudomonadota</taxon>
        <taxon>Gammaproteobacteria</taxon>
        <taxon>Chromatiales</taxon>
        <taxon>Sedimenticolaceae</taxon>
        <taxon>Sedimenticola</taxon>
    </lineage>
</organism>
<name>A0A6N4DTI1_9GAMM</name>
<dbReference type="InterPro" id="IPR040758">
    <property type="entry name" value="PrmC_N"/>
</dbReference>
<sequence length="278" mass="30420">MTLAEALRLAGARLRDSDHPRLEAEVLLCLVLDKPRTHLIAWPESTLDTRQQTHFEGLLARRQAGEPLAYLTGEREFWSLPLRVSPDTLIPRPDTETLVERALELIPADAPWNIADLGTGCGAIALAIASERPLARLYACDRSKAALEVARDNARRLGLDNLVFRKGSWCSALPAAIRFDLIVSNPPYIRDTDPHLMRGGLPWEPRQALVSGADGLADIRRIAAQAGTHLRSAGGLILEHGPDQGAAARAILAQNGFTHCATHNDLEQRPRISEGFLP</sequence>
<dbReference type="InterPro" id="IPR029063">
    <property type="entry name" value="SAM-dependent_MTases_sf"/>
</dbReference>
<feature type="binding site" evidence="5">
    <location>
        <begin position="118"/>
        <end position="122"/>
    </location>
    <ligand>
        <name>S-adenosyl-L-methionine</name>
        <dbReference type="ChEBI" id="CHEBI:59789"/>
    </ligand>
</feature>
<dbReference type="PANTHER" id="PTHR18895:SF74">
    <property type="entry name" value="MTRF1L RELEASE FACTOR GLUTAMINE METHYLTRANSFERASE"/>
    <property type="match status" value="1"/>
</dbReference>
<gene>
    <name evidence="5 8" type="primary">prmC</name>
    <name evidence="8" type="ORF">C3L24_06420</name>
</gene>
<protein>
    <recommendedName>
        <fullName evidence="5">Release factor glutamine methyltransferase</fullName>
        <shortName evidence="5">RF MTase</shortName>
        <ecNumber evidence="5">2.1.1.297</ecNumber>
    </recommendedName>
    <alternativeName>
        <fullName evidence="5">N5-glutamine methyltransferase PrmC</fullName>
    </alternativeName>
    <alternativeName>
        <fullName evidence="5">Protein-(glutamine-N5) MTase PrmC</fullName>
    </alternativeName>
    <alternativeName>
        <fullName evidence="5">Protein-glutamine N-methyltransferase PrmC</fullName>
    </alternativeName>
</protein>
<dbReference type="FunFam" id="1.10.8.10:FF:000032">
    <property type="entry name" value="Release factor glutamine methyltransferase"/>
    <property type="match status" value="1"/>
</dbReference>
<evidence type="ECO:0000313" key="8">
    <source>
        <dbReference type="EMBL" id="PUE02264.1"/>
    </source>
</evidence>
<dbReference type="EC" id="2.1.1.297" evidence="5"/>
<comment type="caution">
    <text evidence="8">The sequence shown here is derived from an EMBL/GenBank/DDBJ whole genome shotgun (WGS) entry which is preliminary data.</text>
</comment>
<dbReference type="AlphaFoldDB" id="A0A6N4DTI1"/>